<proteinExistence type="predicted"/>
<accession>A0AA37UDP5</accession>
<dbReference type="Proteomes" id="UP001157160">
    <property type="component" value="Unassembled WGS sequence"/>
</dbReference>
<gene>
    <name evidence="1" type="ORF">GCM10025874_17470</name>
</gene>
<name>A0AA37UDP5_9MICO</name>
<comment type="caution">
    <text evidence="1">The sequence shown here is derived from an EMBL/GenBank/DDBJ whole genome shotgun (WGS) entry which is preliminary data.</text>
</comment>
<evidence type="ECO:0000313" key="2">
    <source>
        <dbReference type="Proteomes" id="UP001157160"/>
    </source>
</evidence>
<dbReference type="AlphaFoldDB" id="A0AA37UDP5"/>
<sequence>MLSRERAPLGAGARASLLPAVVLPAVPLPAVPLPALRDSAPKRRLSSFDGAELSLRH</sequence>
<dbReference type="EMBL" id="BSUL01000001">
    <property type="protein sequence ID" value="GMA28494.1"/>
    <property type="molecule type" value="Genomic_DNA"/>
</dbReference>
<keyword evidence="2" id="KW-1185">Reference proteome</keyword>
<reference evidence="1 2" key="1">
    <citation type="journal article" date="2014" name="Int. J. Syst. Evol. Microbiol.">
        <title>Complete genome sequence of Corynebacterium casei LMG S-19264T (=DSM 44701T), isolated from a smear-ripened cheese.</title>
        <authorList>
            <consortium name="US DOE Joint Genome Institute (JGI-PGF)"/>
            <person name="Walter F."/>
            <person name="Albersmeier A."/>
            <person name="Kalinowski J."/>
            <person name="Ruckert C."/>
        </authorList>
    </citation>
    <scope>NUCLEOTIDE SEQUENCE [LARGE SCALE GENOMIC DNA]</scope>
    <source>
        <strain evidence="1 2">NBRC 112289</strain>
    </source>
</reference>
<protein>
    <submittedName>
        <fullName evidence="1">Uncharacterized protein</fullName>
    </submittedName>
</protein>
<evidence type="ECO:0000313" key="1">
    <source>
        <dbReference type="EMBL" id="GMA28494.1"/>
    </source>
</evidence>
<organism evidence="1 2">
    <name type="scientific">Arenivirga flava</name>
    <dbReference type="NCBI Taxonomy" id="1930060"/>
    <lineage>
        <taxon>Bacteria</taxon>
        <taxon>Bacillati</taxon>
        <taxon>Actinomycetota</taxon>
        <taxon>Actinomycetes</taxon>
        <taxon>Micrococcales</taxon>
        <taxon>Microbacteriaceae</taxon>
        <taxon>Arenivirga</taxon>
    </lineage>
</organism>